<name>A0A835F748_9POAL</name>
<reference evidence="1" key="1">
    <citation type="submission" date="2020-07" db="EMBL/GenBank/DDBJ databases">
        <title>Genome sequence and genetic diversity analysis of an under-domesticated orphan crop, white fonio (Digitaria exilis).</title>
        <authorList>
            <person name="Bennetzen J.L."/>
            <person name="Chen S."/>
            <person name="Ma X."/>
            <person name="Wang X."/>
            <person name="Yssel A.E.J."/>
            <person name="Chaluvadi S.R."/>
            <person name="Johnson M."/>
            <person name="Gangashetty P."/>
            <person name="Hamidou F."/>
            <person name="Sanogo M.D."/>
            <person name="Zwaenepoel A."/>
            <person name="Wallace J."/>
            <person name="Van De Peer Y."/>
            <person name="Van Deynze A."/>
        </authorList>
    </citation>
    <scope>NUCLEOTIDE SEQUENCE</scope>
    <source>
        <tissue evidence="1">Leaves</tissue>
    </source>
</reference>
<dbReference type="Proteomes" id="UP000636709">
    <property type="component" value="Unassembled WGS sequence"/>
</dbReference>
<proteinExistence type="predicted"/>
<protein>
    <submittedName>
        <fullName evidence="1">Uncharacterized protein</fullName>
    </submittedName>
</protein>
<accession>A0A835F748</accession>
<evidence type="ECO:0000313" key="1">
    <source>
        <dbReference type="EMBL" id="KAF8730411.1"/>
    </source>
</evidence>
<gene>
    <name evidence="1" type="ORF">HU200_016988</name>
</gene>
<evidence type="ECO:0000313" key="2">
    <source>
        <dbReference type="Proteomes" id="UP000636709"/>
    </source>
</evidence>
<dbReference type="AlphaFoldDB" id="A0A835F748"/>
<organism evidence="1 2">
    <name type="scientific">Digitaria exilis</name>
    <dbReference type="NCBI Taxonomy" id="1010633"/>
    <lineage>
        <taxon>Eukaryota</taxon>
        <taxon>Viridiplantae</taxon>
        <taxon>Streptophyta</taxon>
        <taxon>Embryophyta</taxon>
        <taxon>Tracheophyta</taxon>
        <taxon>Spermatophyta</taxon>
        <taxon>Magnoliopsida</taxon>
        <taxon>Liliopsida</taxon>
        <taxon>Poales</taxon>
        <taxon>Poaceae</taxon>
        <taxon>PACMAD clade</taxon>
        <taxon>Panicoideae</taxon>
        <taxon>Panicodae</taxon>
        <taxon>Paniceae</taxon>
        <taxon>Anthephorinae</taxon>
        <taxon>Digitaria</taxon>
    </lineage>
</organism>
<sequence length="83" mass="9394">MGLEDRRLTLMAMSWGCRIAHPIHGLRLRTVDLLDVSFHELEVYDLLGHKARAITLPVGLFDASEMVVLEDDGDSSNEEEEEK</sequence>
<comment type="caution">
    <text evidence="1">The sequence shown here is derived from an EMBL/GenBank/DDBJ whole genome shotgun (WGS) entry which is preliminary data.</text>
</comment>
<dbReference type="EMBL" id="JACEFO010001617">
    <property type="protein sequence ID" value="KAF8730411.1"/>
    <property type="molecule type" value="Genomic_DNA"/>
</dbReference>
<keyword evidence="2" id="KW-1185">Reference proteome</keyword>